<dbReference type="GO" id="GO:0004402">
    <property type="term" value="F:histone acetyltransferase activity"/>
    <property type="evidence" value="ECO:0007669"/>
    <property type="project" value="InterPro"/>
</dbReference>
<keyword evidence="2" id="KW-1185">Reference proteome</keyword>
<dbReference type="OrthoDB" id="6021743at2759"/>
<dbReference type="AlphaFoldDB" id="A0A8B8DH95"/>
<dbReference type="GO" id="GO:0006384">
    <property type="term" value="P:transcription initiation at RNA polymerase III promoter"/>
    <property type="evidence" value="ECO:0007669"/>
    <property type="project" value="InterPro"/>
</dbReference>
<sequence>MRDDRMRGKTDCRCRVCRPNTLSQCCSMEQRQQNFRLHRKGISIMEMKHSPLQLDKKFHYNFTQIPCPDKPNNVTGLPLNVFRSWKTGSSGFSDDEMQELHLEQPLHPYIIGQVVNLGYVRAKWSPTGVDIVGRCALATITGDHRLSIYVTGNDRKKFKQVFDLNSMLFERYKDKVSKNMTFSDFKDVSYSMFAVDVAWSSLRDYEDVSYLMMAVAMKNGIIKLLKISTPLCSKDDVIFASEVHPLSAIPSSLCWCPGFSKEKGYVAVGYQSGQVVNVAVNCRKVSLESLTTLHKDEDHIQVGSIACYQISEERLLLIVAKEIHVLTFLIDMMTGVKLENKLYSEQLSFAITSLTPAGELLIMSSEDGELQIVTPAIGENGTQVHVKFSTLTSDFTEIRKILGASSSPNELFVFVGTWPLRKFDLKVMKRRPMHVYTLLLKSEEETRKITERLLLDETVPMKLIPDALEYFRQCLWSGVNIIPSLTNFVTRTNMWFSMNVKLLRVLRYFVLTIQLHIPETTDEEIKEAALAKGTVSALSEVIMLKYTEKVFDALLRSPQREFTQTEMNILGMMLKWVEGRQEKCPSPHKVEEVQKLVNNRNHSDCFICHSSLTEEGLTWVCHNGHIFGMCCLTFLPCSTTYRTCANCNFLALPAENIKEIPWMTEEECSLCGGMLF</sequence>
<dbReference type="KEGG" id="cvn:111126181"/>
<evidence type="ECO:0000313" key="2">
    <source>
        <dbReference type="Proteomes" id="UP000694844"/>
    </source>
</evidence>
<evidence type="ECO:0000313" key="3">
    <source>
        <dbReference type="RefSeq" id="XP_022326341.1"/>
    </source>
</evidence>
<gene>
    <name evidence="3" type="primary">LOC111126181</name>
</gene>
<name>A0A8B8DH95_CRAVI</name>
<dbReference type="InterPro" id="IPR024761">
    <property type="entry name" value="TFIIIC_delta_N"/>
</dbReference>
<dbReference type="RefSeq" id="XP_022326341.1">
    <property type="nucleotide sequence ID" value="XM_022470633.1"/>
</dbReference>
<dbReference type="SUPFAM" id="SSF50978">
    <property type="entry name" value="WD40 repeat-like"/>
    <property type="match status" value="1"/>
</dbReference>
<dbReference type="PANTHER" id="PTHR15496:SF2">
    <property type="entry name" value="GENERAL TRANSCRIPTION FACTOR 3C POLYPEPTIDE 4"/>
    <property type="match status" value="1"/>
</dbReference>
<dbReference type="PANTHER" id="PTHR15496">
    <property type="entry name" value="GENERAL TRANSCRIPTION FACTOR 3C POLYPEPTIDE 4 FAMILY"/>
    <property type="match status" value="1"/>
</dbReference>
<reference evidence="3" key="1">
    <citation type="submission" date="2025-08" db="UniProtKB">
        <authorList>
            <consortium name="RefSeq"/>
        </authorList>
    </citation>
    <scope>IDENTIFICATION</scope>
    <source>
        <tissue evidence="3">Whole sample</tissue>
    </source>
</reference>
<evidence type="ECO:0000259" key="1">
    <source>
        <dbReference type="Pfam" id="PF12657"/>
    </source>
</evidence>
<dbReference type="GO" id="GO:0000127">
    <property type="term" value="C:transcription factor TFIIIC complex"/>
    <property type="evidence" value="ECO:0007669"/>
    <property type="project" value="InterPro"/>
</dbReference>
<proteinExistence type="predicted"/>
<dbReference type="Proteomes" id="UP000694844">
    <property type="component" value="Chromosome 3"/>
</dbReference>
<protein>
    <submittedName>
        <fullName evidence="3">General transcription factor 3C polypeptide 4-like</fullName>
    </submittedName>
</protein>
<feature type="domain" description="Transcription factor IIIC 90kDa subunit N-terminal" evidence="1">
    <location>
        <begin position="40"/>
        <end position="374"/>
    </location>
</feature>
<dbReference type="InterPro" id="IPR044230">
    <property type="entry name" value="GTF3C4"/>
</dbReference>
<dbReference type="GeneID" id="111126181"/>
<organism evidence="2 3">
    <name type="scientific">Crassostrea virginica</name>
    <name type="common">Eastern oyster</name>
    <dbReference type="NCBI Taxonomy" id="6565"/>
    <lineage>
        <taxon>Eukaryota</taxon>
        <taxon>Metazoa</taxon>
        <taxon>Spiralia</taxon>
        <taxon>Lophotrochozoa</taxon>
        <taxon>Mollusca</taxon>
        <taxon>Bivalvia</taxon>
        <taxon>Autobranchia</taxon>
        <taxon>Pteriomorphia</taxon>
        <taxon>Ostreida</taxon>
        <taxon>Ostreoidea</taxon>
        <taxon>Ostreidae</taxon>
        <taxon>Crassostrea</taxon>
    </lineage>
</organism>
<dbReference type="Pfam" id="PF12657">
    <property type="entry name" value="TFIIIC_delta"/>
    <property type="match status" value="1"/>
</dbReference>
<dbReference type="InterPro" id="IPR036322">
    <property type="entry name" value="WD40_repeat_dom_sf"/>
</dbReference>
<accession>A0A8B8DH95</accession>